<dbReference type="OrthoDB" id="5148997at2759"/>
<evidence type="ECO:0000313" key="3">
    <source>
        <dbReference type="Proteomes" id="UP000800200"/>
    </source>
</evidence>
<sequence length="205" mass="23492">MELRTALDVELFAQGARALAQARDTRPKNTNKAYDPKQKEWQEFCAEKGFEDGELVYENKVIWFLNDRVLDREIRGSRYKRESRTTVNSEPVQQTLGISAVKGYIAAIVDLWSFQKSKGMNVYPTPHGEGLNGLLRAQSRTTAKFPDFFTVPLLDEGPTPCYPMIIIIDNGKTNSLGRLEYGAVIRHQYPLLYTMAHVAFYLFYR</sequence>
<proteinExistence type="predicted"/>
<dbReference type="InterPro" id="IPR031872">
    <property type="entry name" value="NDC10_II"/>
</dbReference>
<reference evidence="2" key="1">
    <citation type="journal article" date="2020" name="Stud. Mycol.">
        <title>101 Dothideomycetes genomes: a test case for predicting lifestyles and emergence of pathogens.</title>
        <authorList>
            <person name="Haridas S."/>
            <person name="Albert R."/>
            <person name="Binder M."/>
            <person name="Bloem J."/>
            <person name="Labutti K."/>
            <person name="Salamov A."/>
            <person name="Andreopoulos B."/>
            <person name="Baker S."/>
            <person name="Barry K."/>
            <person name="Bills G."/>
            <person name="Bluhm B."/>
            <person name="Cannon C."/>
            <person name="Castanera R."/>
            <person name="Culley D."/>
            <person name="Daum C."/>
            <person name="Ezra D."/>
            <person name="Gonzalez J."/>
            <person name="Henrissat B."/>
            <person name="Kuo A."/>
            <person name="Liang C."/>
            <person name="Lipzen A."/>
            <person name="Lutzoni F."/>
            <person name="Magnuson J."/>
            <person name="Mondo S."/>
            <person name="Nolan M."/>
            <person name="Ohm R."/>
            <person name="Pangilinan J."/>
            <person name="Park H.-J."/>
            <person name="Ramirez L."/>
            <person name="Alfaro M."/>
            <person name="Sun H."/>
            <person name="Tritt A."/>
            <person name="Yoshinaga Y."/>
            <person name="Zwiers L.-H."/>
            <person name="Turgeon B."/>
            <person name="Goodwin S."/>
            <person name="Spatafora J."/>
            <person name="Crous P."/>
            <person name="Grigoriev I."/>
        </authorList>
    </citation>
    <scope>NUCLEOTIDE SEQUENCE</scope>
    <source>
        <strain evidence="2">CBS 207.26</strain>
    </source>
</reference>
<evidence type="ECO:0000259" key="1">
    <source>
        <dbReference type="Pfam" id="PF16787"/>
    </source>
</evidence>
<feature type="domain" description="Ndc10" evidence="1">
    <location>
        <begin position="133"/>
        <end position="205"/>
    </location>
</feature>
<gene>
    <name evidence="2" type="ORF">K469DRAFT_591049</name>
</gene>
<dbReference type="Pfam" id="PF16787">
    <property type="entry name" value="NDC10_II"/>
    <property type="match status" value="1"/>
</dbReference>
<organism evidence="2 3">
    <name type="scientific">Zopfia rhizophila CBS 207.26</name>
    <dbReference type="NCBI Taxonomy" id="1314779"/>
    <lineage>
        <taxon>Eukaryota</taxon>
        <taxon>Fungi</taxon>
        <taxon>Dikarya</taxon>
        <taxon>Ascomycota</taxon>
        <taxon>Pezizomycotina</taxon>
        <taxon>Dothideomycetes</taxon>
        <taxon>Dothideomycetes incertae sedis</taxon>
        <taxon>Zopfiaceae</taxon>
        <taxon>Zopfia</taxon>
    </lineage>
</organism>
<dbReference type="InterPro" id="IPR038279">
    <property type="entry name" value="Ndc10_dom2_sf"/>
</dbReference>
<evidence type="ECO:0000313" key="2">
    <source>
        <dbReference type="EMBL" id="KAF2180995.1"/>
    </source>
</evidence>
<protein>
    <recommendedName>
        <fullName evidence="1">Ndc10 domain-containing protein</fullName>
    </recommendedName>
</protein>
<dbReference type="Proteomes" id="UP000800200">
    <property type="component" value="Unassembled WGS sequence"/>
</dbReference>
<dbReference type="AlphaFoldDB" id="A0A6A6DPQ9"/>
<dbReference type="GO" id="GO:0003677">
    <property type="term" value="F:DNA binding"/>
    <property type="evidence" value="ECO:0007669"/>
    <property type="project" value="InterPro"/>
</dbReference>
<dbReference type="EMBL" id="ML994655">
    <property type="protein sequence ID" value="KAF2180995.1"/>
    <property type="molecule type" value="Genomic_DNA"/>
</dbReference>
<name>A0A6A6DPQ9_9PEZI</name>
<keyword evidence="3" id="KW-1185">Reference proteome</keyword>
<dbReference type="Gene3D" id="1.10.443.20">
    <property type="entry name" value="Centromere DNA-binding protein complex CBF3 subunit, domain 2"/>
    <property type="match status" value="1"/>
</dbReference>
<accession>A0A6A6DPQ9</accession>